<evidence type="ECO:0000313" key="2">
    <source>
        <dbReference type="EMBL" id="CAD2213215.1"/>
    </source>
</evidence>
<reference evidence="2 3" key="1">
    <citation type="submission" date="2020-08" db="EMBL/GenBank/DDBJ databases">
        <authorList>
            <person name="Newling K."/>
            <person name="Davey J."/>
            <person name="Forrester S."/>
        </authorList>
    </citation>
    <scope>NUCLEOTIDE SEQUENCE [LARGE SCALE GENOMIC DNA]</scope>
    <source>
        <strain evidence="3">Crithidia deanei Carvalho (ATCC PRA-265)</strain>
    </source>
</reference>
<dbReference type="AlphaFoldDB" id="A0A7G2C103"/>
<dbReference type="VEuPathDB" id="TriTrypDB:ADEAN_000065200"/>
<gene>
    <name evidence="2" type="ORF">ADEAN_000065200</name>
</gene>
<dbReference type="EMBL" id="LR877145">
    <property type="protein sequence ID" value="CAD2213215.1"/>
    <property type="molecule type" value="Genomic_DNA"/>
</dbReference>
<feature type="region of interest" description="Disordered" evidence="1">
    <location>
        <begin position="183"/>
        <end position="215"/>
    </location>
</feature>
<feature type="region of interest" description="Disordered" evidence="1">
    <location>
        <begin position="65"/>
        <end position="167"/>
    </location>
</feature>
<keyword evidence="3" id="KW-1185">Reference proteome</keyword>
<name>A0A7G2C103_9TRYP</name>
<evidence type="ECO:0000313" key="3">
    <source>
        <dbReference type="Proteomes" id="UP000515908"/>
    </source>
</evidence>
<organism evidence="2 3">
    <name type="scientific">Angomonas deanei</name>
    <dbReference type="NCBI Taxonomy" id="59799"/>
    <lineage>
        <taxon>Eukaryota</taxon>
        <taxon>Discoba</taxon>
        <taxon>Euglenozoa</taxon>
        <taxon>Kinetoplastea</taxon>
        <taxon>Metakinetoplastina</taxon>
        <taxon>Trypanosomatida</taxon>
        <taxon>Trypanosomatidae</taxon>
        <taxon>Strigomonadinae</taxon>
        <taxon>Angomonas</taxon>
    </lineage>
</organism>
<dbReference type="Proteomes" id="UP000515908">
    <property type="component" value="Chromosome 01"/>
</dbReference>
<accession>A0A7G2C103</accession>
<sequence length="215" mass="23222">MRSIVQDRTTVKKQRDYLERKRDELVEKVTLVKSLSGTVNQGCLPLSAVRDADLLLQRDNRFMHSRLTPSIPDSGSKGAMGDGGSTPECGSASTPAVIPPKKQHVVARSSVPPARHQSPSPVKPESSDAYWSSLPEMDDEDPLPKPEENDETIGGTEFSTSLVQLDDDSDVDLSHQRLASLVGAVNQRNGATPLDLPPSDPTGMGRSLSTPSSFY</sequence>
<protein>
    <submittedName>
        <fullName evidence="2">Uncharacterized protein</fullName>
    </submittedName>
</protein>
<proteinExistence type="predicted"/>
<evidence type="ECO:0000256" key="1">
    <source>
        <dbReference type="SAM" id="MobiDB-lite"/>
    </source>
</evidence>